<evidence type="ECO:0000256" key="3">
    <source>
        <dbReference type="ARBA" id="ARBA00010429"/>
    </source>
</evidence>
<reference evidence="14" key="2">
    <citation type="submission" date="2016-04" db="EMBL/GenBank/DDBJ databases">
        <title>First Complete Genome Sequence of a Subdivision 6 Acidobacterium.</title>
        <authorList>
            <person name="Huang S."/>
            <person name="Vieira S."/>
            <person name="Bunk B."/>
            <person name="Riedel T."/>
            <person name="Sproeer C."/>
            <person name="Overmann J."/>
        </authorList>
    </citation>
    <scope>NUCLEOTIDE SEQUENCE [LARGE SCALE GENOMIC DNA]</scope>
    <source>
        <strain evidence="14">DSM 100886 HEG_-6_39</strain>
    </source>
</reference>
<dbReference type="InterPro" id="IPR006067">
    <property type="entry name" value="NO2/SO3_Rdtase_4Fe4S_dom"/>
</dbReference>
<keyword evidence="14" id="KW-1185">Reference proteome</keyword>
<feature type="domain" description="Nitrite/Sulfite reductase ferredoxin-like" evidence="12">
    <location>
        <begin position="336"/>
        <end position="399"/>
    </location>
</feature>
<evidence type="ECO:0000256" key="1">
    <source>
        <dbReference type="ARBA" id="ARBA00001929"/>
    </source>
</evidence>
<dbReference type="Pfam" id="PF03460">
    <property type="entry name" value="NIR_SIR_ferr"/>
    <property type="match status" value="2"/>
</dbReference>
<evidence type="ECO:0000313" key="14">
    <source>
        <dbReference type="Proteomes" id="UP000076079"/>
    </source>
</evidence>
<dbReference type="PROSITE" id="PS00365">
    <property type="entry name" value="NIR_SIR"/>
    <property type="match status" value="1"/>
</dbReference>
<organism evidence="13 14">
    <name type="scientific">Luteitalea pratensis</name>
    <dbReference type="NCBI Taxonomy" id="1855912"/>
    <lineage>
        <taxon>Bacteria</taxon>
        <taxon>Pseudomonadati</taxon>
        <taxon>Acidobacteriota</taxon>
        <taxon>Vicinamibacteria</taxon>
        <taxon>Vicinamibacterales</taxon>
        <taxon>Vicinamibacteraceae</taxon>
        <taxon>Luteitalea</taxon>
    </lineage>
</organism>
<dbReference type="AlphaFoldDB" id="A0A143PLG5"/>
<evidence type="ECO:0000259" key="12">
    <source>
        <dbReference type="Pfam" id="PF03460"/>
    </source>
</evidence>
<sequence>MSKLNNEQVKAESQGLRGPLSDDLASSDAFLSEAGKLLIKFHGSYEQTNRDKRGAAAREYIFMVRSKLPGGRLTAAQYLAHDEIATHHGNGTLRITTRQGIQFHGVVKGHLRDTIRELNHALVTTFGACGDVVRNVMCCPAPTDNPKRLAVQRFADVLCAETLPKTKAYHQIWVDGQAIVADEEDPLYGATYLPRKFKVAIAFAGDNCMDIFTNDAGLIALFDEDGALAGFNVIAGGGMGVTHNKESTFARLADMVGFVTPGHAVEVIKAIVTVHRDFGDRTDRKHARLKYVLHEWGVEKFRQELQSRVTFPIEPPREMPTFVVDDHLGWNQHGPDAWSLGLPIDSGRIADVGDQRVRTGIREVVSRFVGEVQLTAQQNILLSGIRSADREAVEAVLDAHGIVTVGRISGLRRNSLACPAMPTCGLAISEAERVLPRVLGELDQVLEDVGLPGHPIVFRMTGCPNGCARPYVAEVALVGRSLDKYMLYLGGDVAGTRLARPFLDLVPLGSVARTLKPLFERYRDQRREAEDFGDFCDRLGLDTLKAIVAEATAASQPQPVA</sequence>
<dbReference type="KEGG" id="abac:LuPra_02144"/>
<comment type="cofactor">
    <cofactor evidence="2">
        <name>[4Fe-4S] cluster</name>
        <dbReference type="ChEBI" id="CHEBI:49883"/>
    </cofactor>
</comment>
<dbReference type="NCBIfam" id="NF010029">
    <property type="entry name" value="PRK13504.1"/>
    <property type="match status" value="1"/>
</dbReference>
<feature type="domain" description="Nitrite/sulphite reductase 4Fe-4S" evidence="11">
    <location>
        <begin position="161"/>
        <end position="310"/>
    </location>
</feature>
<dbReference type="RefSeq" id="WP_110170715.1">
    <property type="nucleotide sequence ID" value="NZ_CP015136.1"/>
</dbReference>
<feature type="domain" description="Nitrite/Sulfite reductase ferredoxin-like" evidence="12">
    <location>
        <begin position="59"/>
        <end position="119"/>
    </location>
</feature>
<gene>
    <name evidence="13" type="primary">sir</name>
    <name evidence="13" type="ORF">LuPra_02144</name>
</gene>
<comment type="similarity">
    <text evidence="3">Belongs to the nitrite and sulfite reductase 4Fe-4S domain family.</text>
</comment>
<dbReference type="SUPFAM" id="SSF55124">
    <property type="entry name" value="Nitrite/Sulfite reductase N-terminal domain-like"/>
    <property type="match status" value="2"/>
</dbReference>
<evidence type="ECO:0000256" key="5">
    <source>
        <dbReference type="ARBA" id="ARBA00022617"/>
    </source>
</evidence>
<evidence type="ECO:0000256" key="10">
    <source>
        <dbReference type="SAM" id="MobiDB-lite"/>
    </source>
</evidence>
<dbReference type="SUPFAM" id="SSF56014">
    <property type="entry name" value="Nitrite and sulphite reductase 4Fe-4S domain-like"/>
    <property type="match status" value="2"/>
</dbReference>
<dbReference type="FunFam" id="3.30.413.10:FF:000014">
    <property type="entry name" value="Sulfite reductase [ferredoxin], chloroplastic"/>
    <property type="match status" value="1"/>
</dbReference>
<keyword evidence="9" id="KW-0411">Iron-sulfur</keyword>
<dbReference type="GO" id="GO:0016002">
    <property type="term" value="F:sulfite reductase activity"/>
    <property type="evidence" value="ECO:0007669"/>
    <property type="project" value="TreeGrafter"/>
</dbReference>
<dbReference type="STRING" id="1855912.LuPra_02144"/>
<evidence type="ECO:0000256" key="8">
    <source>
        <dbReference type="ARBA" id="ARBA00023004"/>
    </source>
</evidence>
<evidence type="ECO:0000256" key="6">
    <source>
        <dbReference type="ARBA" id="ARBA00022723"/>
    </source>
</evidence>
<dbReference type="GO" id="GO:0046872">
    <property type="term" value="F:metal ion binding"/>
    <property type="evidence" value="ECO:0007669"/>
    <property type="project" value="UniProtKB-KW"/>
</dbReference>
<name>A0A143PLG5_LUTPR</name>
<evidence type="ECO:0000259" key="11">
    <source>
        <dbReference type="Pfam" id="PF01077"/>
    </source>
</evidence>
<dbReference type="GO" id="GO:0000103">
    <property type="term" value="P:sulfate assimilation"/>
    <property type="evidence" value="ECO:0007669"/>
    <property type="project" value="TreeGrafter"/>
</dbReference>
<dbReference type="Pfam" id="PF01077">
    <property type="entry name" value="NIR_SIR"/>
    <property type="match status" value="1"/>
</dbReference>
<proteinExistence type="inferred from homology"/>
<evidence type="ECO:0000256" key="9">
    <source>
        <dbReference type="ARBA" id="ARBA00023014"/>
    </source>
</evidence>
<dbReference type="GO" id="GO:0050311">
    <property type="term" value="F:sulfite reductase (ferredoxin) activity"/>
    <property type="evidence" value="ECO:0007669"/>
    <property type="project" value="UniProtKB-EC"/>
</dbReference>
<feature type="region of interest" description="Disordered" evidence="10">
    <location>
        <begin position="1"/>
        <end position="20"/>
    </location>
</feature>
<comment type="cofactor">
    <cofactor evidence="1">
        <name>siroheme</name>
        <dbReference type="ChEBI" id="CHEBI:60052"/>
    </cofactor>
</comment>
<dbReference type="InterPro" id="IPR045854">
    <property type="entry name" value="NO2/SO3_Rdtase_4Fe4S_sf"/>
</dbReference>
<dbReference type="OrthoDB" id="9803707at2"/>
<dbReference type="PANTHER" id="PTHR11493">
    <property type="entry name" value="SULFITE REDUCTASE [NADPH] SUBUNIT BETA-RELATED"/>
    <property type="match status" value="1"/>
</dbReference>
<dbReference type="InterPro" id="IPR006066">
    <property type="entry name" value="NO2/SO3_Rdtase_FeS/sirohaem_BS"/>
</dbReference>
<dbReference type="InterPro" id="IPR005117">
    <property type="entry name" value="NiRdtase/SiRdtase_haem-b_fer"/>
</dbReference>
<reference evidence="13 14" key="1">
    <citation type="journal article" date="2016" name="Genome Announc.">
        <title>First Complete Genome Sequence of a Subdivision 6 Acidobacterium Strain.</title>
        <authorList>
            <person name="Huang S."/>
            <person name="Vieira S."/>
            <person name="Bunk B."/>
            <person name="Riedel T."/>
            <person name="Sproer C."/>
            <person name="Overmann J."/>
        </authorList>
    </citation>
    <scope>NUCLEOTIDE SEQUENCE [LARGE SCALE GENOMIC DNA]</scope>
    <source>
        <strain evidence="14">DSM 100886 HEG_-6_39</strain>
    </source>
</reference>
<dbReference type="InterPro" id="IPR045169">
    <property type="entry name" value="NO2/SO3_Rdtase_4Fe4S_prot"/>
</dbReference>
<keyword evidence="7 13" id="KW-0560">Oxidoreductase</keyword>
<keyword evidence="8" id="KW-0408">Iron</keyword>
<keyword evidence="5" id="KW-0349">Heme</keyword>
<keyword evidence="4" id="KW-0004">4Fe-4S</keyword>
<evidence type="ECO:0000256" key="2">
    <source>
        <dbReference type="ARBA" id="ARBA00001966"/>
    </source>
</evidence>
<dbReference type="GO" id="GO:0020037">
    <property type="term" value="F:heme binding"/>
    <property type="evidence" value="ECO:0007669"/>
    <property type="project" value="InterPro"/>
</dbReference>
<dbReference type="PRINTS" id="PR00397">
    <property type="entry name" value="SIROHAEM"/>
</dbReference>
<dbReference type="PATRIC" id="fig|1813736.3.peg.2251"/>
<dbReference type="GO" id="GO:0009337">
    <property type="term" value="C:sulfite reductase complex (NADPH)"/>
    <property type="evidence" value="ECO:0007669"/>
    <property type="project" value="TreeGrafter"/>
</dbReference>
<dbReference type="Proteomes" id="UP000076079">
    <property type="component" value="Chromosome"/>
</dbReference>
<dbReference type="GO" id="GO:0051539">
    <property type="term" value="F:4 iron, 4 sulfur cluster binding"/>
    <property type="evidence" value="ECO:0007669"/>
    <property type="project" value="UniProtKB-KW"/>
</dbReference>
<protein>
    <submittedName>
        <fullName evidence="13">Sulfite reductase [ferredoxin]</fullName>
        <ecNumber evidence="13">1.8.7.1</ecNumber>
    </submittedName>
</protein>
<dbReference type="EC" id="1.8.7.1" evidence="13"/>
<keyword evidence="6" id="KW-0479">Metal-binding</keyword>
<evidence type="ECO:0000256" key="7">
    <source>
        <dbReference type="ARBA" id="ARBA00023002"/>
    </source>
</evidence>
<dbReference type="InterPro" id="IPR036136">
    <property type="entry name" value="Nit/Sulf_reduc_fer-like_dom_sf"/>
</dbReference>
<dbReference type="EMBL" id="CP015136">
    <property type="protein sequence ID" value="AMY08938.1"/>
    <property type="molecule type" value="Genomic_DNA"/>
</dbReference>
<evidence type="ECO:0000313" key="13">
    <source>
        <dbReference type="EMBL" id="AMY08938.1"/>
    </source>
</evidence>
<evidence type="ECO:0000256" key="4">
    <source>
        <dbReference type="ARBA" id="ARBA00022485"/>
    </source>
</evidence>
<dbReference type="Gene3D" id="3.30.413.10">
    <property type="entry name" value="Sulfite Reductase Hemoprotein, domain 1"/>
    <property type="match status" value="2"/>
</dbReference>
<dbReference type="PANTHER" id="PTHR11493:SF47">
    <property type="entry name" value="SULFITE REDUCTASE [NADPH] SUBUNIT BETA"/>
    <property type="match status" value="1"/>
</dbReference>
<accession>A0A143PLG5</accession>